<comment type="caution">
    <text evidence="2">The sequence shown here is derived from an EMBL/GenBank/DDBJ whole genome shotgun (WGS) entry which is preliminary data.</text>
</comment>
<dbReference type="Proteomes" id="UP000606115">
    <property type="component" value="Unassembled WGS sequence"/>
</dbReference>
<dbReference type="InterPro" id="IPR006016">
    <property type="entry name" value="UspA"/>
</dbReference>
<dbReference type="InterPro" id="IPR014729">
    <property type="entry name" value="Rossmann-like_a/b/a_fold"/>
</dbReference>
<dbReference type="EMBL" id="BMKX01000001">
    <property type="protein sequence ID" value="GGJ47457.1"/>
    <property type="molecule type" value="Genomic_DNA"/>
</dbReference>
<keyword evidence="3" id="KW-1185">Reference proteome</keyword>
<dbReference type="Gene3D" id="3.40.50.620">
    <property type="entry name" value="HUPs"/>
    <property type="match status" value="2"/>
</dbReference>
<organism evidence="2 3">
    <name type="scientific">Glutamicibacter ardleyensis</name>
    <dbReference type="NCBI Taxonomy" id="225894"/>
    <lineage>
        <taxon>Bacteria</taxon>
        <taxon>Bacillati</taxon>
        <taxon>Actinomycetota</taxon>
        <taxon>Actinomycetes</taxon>
        <taxon>Micrococcales</taxon>
        <taxon>Micrococcaceae</taxon>
        <taxon>Glutamicibacter</taxon>
    </lineage>
</organism>
<gene>
    <name evidence="2" type="ORF">GCM10007173_02550</name>
</gene>
<protein>
    <recommendedName>
        <fullName evidence="1">UspA domain-containing protein</fullName>
    </recommendedName>
</protein>
<dbReference type="Pfam" id="PF00582">
    <property type="entry name" value="Usp"/>
    <property type="match status" value="1"/>
</dbReference>
<evidence type="ECO:0000259" key="1">
    <source>
        <dbReference type="Pfam" id="PF00582"/>
    </source>
</evidence>
<feature type="domain" description="UspA" evidence="1">
    <location>
        <begin position="2"/>
        <end position="138"/>
    </location>
</feature>
<sequence length="285" mass="29734">MNLLVGYTADQRGAEALELAAALVQGTATPSLTIGIVVPATTPFSAIYPGGDHGFDSILSAKVDEWAVTALAQVPQGVSAKVMARSVSSVAEGLIELAEEVGAHGIVLGGRKRHRAGFFMPGAVANALLHASPVPVFMSSPQALASLRAANGQITRMTAFVGDRPGAREVIANAAKFATIRKVALRVATLVADSDVSDPATELDPHLVRTKTFLTELTESMGLQASIEVISRQSLDEAIDSLTWEAGEIAILGSSRLAASRRLFVGAKAQRILGKLHVPMAVIPN</sequence>
<dbReference type="RefSeq" id="WP_188683096.1">
    <property type="nucleotide sequence ID" value="NZ_BMKX01000001.1"/>
</dbReference>
<evidence type="ECO:0000313" key="3">
    <source>
        <dbReference type="Proteomes" id="UP000606115"/>
    </source>
</evidence>
<name>A0ABQ2D8C2_9MICC</name>
<reference evidence="3" key="1">
    <citation type="journal article" date="2019" name="Int. J. Syst. Evol. Microbiol.">
        <title>The Global Catalogue of Microorganisms (GCM) 10K type strain sequencing project: providing services to taxonomists for standard genome sequencing and annotation.</title>
        <authorList>
            <consortium name="The Broad Institute Genomics Platform"/>
            <consortium name="The Broad Institute Genome Sequencing Center for Infectious Disease"/>
            <person name="Wu L."/>
            <person name="Ma J."/>
        </authorList>
    </citation>
    <scope>NUCLEOTIDE SEQUENCE [LARGE SCALE GENOMIC DNA]</scope>
    <source>
        <strain evidence="3">CGMCC 1.3685</strain>
    </source>
</reference>
<accession>A0ABQ2D8C2</accession>
<evidence type="ECO:0000313" key="2">
    <source>
        <dbReference type="EMBL" id="GGJ47457.1"/>
    </source>
</evidence>
<dbReference type="SUPFAM" id="SSF52402">
    <property type="entry name" value="Adenine nucleotide alpha hydrolases-like"/>
    <property type="match status" value="2"/>
</dbReference>
<dbReference type="GeneID" id="303302672"/>
<proteinExistence type="predicted"/>